<sequence>MLIKSPEKPSIKRFLDWQGAIVAPVFIQVSIPALLAYTDGVFELGSEGCVPPLPEDIDQRPSDEQEYLRLHHKLLSRYRFYLSHLPKLVSM</sequence>
<evidence type="ECO:0000313" key="1">
    <source>
        <dbReference type="EMBL" id="SJK99563.1"/>
    </source>
</evidence>
<dbReference type="Proteomes" id="UP000219338">
    <property type="component" value="Unassembled WGS sequence"/>
</dbReference>
<protein>
    <submittedName>
        <fullName evidence="1">Uncharacterized protein</fullName>
    </submittedName>
</protein>
<dbReference type="OrthoDB" id="2968323at2759"/>
<gene>
    <name evidence="1" type="ORF">ARMOST_02871</name>
</gene>
<proteinExistence type="predicted"/>
<dbReference type="OMA" id="NLVPIHA"/>
<accession>A0A284QT26</accession>
<dbReference type="AlphaFoldDB" id="A0A284QT26"/>
<organism evidence="1 2">
    <name type="scientific">Armillaria ostoyae</name>
    <name type="common">Armillaria root rot fungus</name>
    <dbReference type="NCBI Taxonomy" id="47428"/>
    <lineage>
        <taxon>Eukaryota</taxon>
        <taxon>Fungi</taxon>
        <taxon>Dikarya</taxon>
        <taxon>Basidiomycota</taxon>
        <taxon>Agaricomycotina</taxon>
        <taxon>Agaricomycetes</taxon>
        <taxon>Agaricomycetidae</taxon>
        <taxon>Agaricales</taxon>
        <taxon>Marasmiineae</taxon>
        <taxon>Physalacriaceae</taxon>
        <taxon>Armillaria</taxon>
    </lineage>
</organism>
<dbReference type="EMBL" id="FUEG01000002">
    <property type="protein sequence ID" value="SJK99563.1"/>
    <property type="molecule type" value="Genomic_DNA"/>
</dbReference>
<evidence type="ECO:0000313" key="2">
    <source>
        <dbReference type="Proteomes" id="UP000219338"/>
    </source>
</evidence>
<reference evidence="2" key="1">
    <citation type="journal article" date="2017" name="Nat. Ecol. Evol.">
        <title>Genome expansion and lineage-specific genetic innovations in the forest pathogenic fungi Armillaria.</title>
        <authorList>
            <person name="Sipos G."/>
            <person name="Prasanna A.N."/>
            <person name="Walter M.C."/>
            <person name="O'Connor E."/>
            <person name="Balint B."/>
            <person name="Krizsan K."/>
            <person name="Kiss B."/>
            <person name="Hess J."/>
            <person name="Varga T."/>
            <person name="Slot J."/>
            <person name="Riley R."/>
            <person name="Boka B."/>
            <person name="Rigling D."/>
            <person name="Barry K."/>
            <person name="Lee J."/>
            <person name="Mihaltcheva S."/>
            <person name="LaButti K."/>
            <person name="Lipzen A."/>
            <person name="Waldron R."/>
            <person name="Moloney N.M."/>
            <person name="Sperisen C."/>
            <person name="Kredics L."/>
            <person name="Vagvoelgyi C."/>
            <person name="Patrignani A."/>
            <person name="Fitzpatrick D."/>
            <person name="Nagy I."/>
            <person name="Doyle S."/>
            <person name="Anderson J.B."/>
            <person name="Grigoriev I.V."/>
            <person name="Gueldener U."/>
            <person name="Muensterkoetter M."/>
            <person name="Nagy L.G."/>
        </authorList>
    </citation>
    <scope>NUCLEOTIDE SEQUENCE [LARGE SCALE GENOMIC DNA]</scope>
    <source>
        <strain evidence="2">C18/9</strain>
    </source>
</reference>
<keyword evidence="2" id="KW-1185">Reference proteome</keyword>
<name>A0A284QT26_ARMOS</name>